<accession>A0A269TIX8</accession>
<dbReference type="EMBL" id="NQNY01000017">
    <property type="protein sequence ID" value="PAK20966.1"/>
    <property type="molecule type" value="Genomic_DNA"/>
</dbReference>
<gene>
    <name evidence="3" type="ORF">CJJ23_04465</name>
</gene>
<dbReference type="RefSeq" id="WP_095335146.1">
    <property type="nucleotide sequence ID" value="NZ_NQNY01000017.1"/>
</dbReference>
<organism evidence="3 4">
    <name type="scientific">Mycoplasmopsis agassizii</name>
    <dbReference type="NCBI Taxonomy" id="33922"/>
    <lineage>
        <taxon>Bacteria</taxon>
        <taxon>Bacillati</taxon>
        <taxon>Mycoplasmatota</taxon>
        <taxon>Mycoplasmoidales</taxon>
        <taxon>Metamycoplasmataceae</taxon>
        <taxon>Mycoplasmopsis</taxon>
    </lineage>
</organism>
<proteinExistence type="predicted"/>
<dbReference type="Proteomes" id="UP000216943">
    <property type="component" value="Unassembled WGS sequence"/>
</dbReference>
<evidence type="ECO:0000313" key="4">
    <source>
        <dbReference type="Proteomes" id="UP000216943"/>
    </source>
</evidence>
<reference evidence="4" key="1">
    <citation type="submission" date="2017-08" db="EMBL/GenBank/DDBJ databases">
        <authorList>
            <person name="Alvarez-Ponce D."/>
            <person name="Weitzman C.L."/>
            <person name="Tillett R.L."/>
            <person name="Sandmeier F.C."/>
            <person name="Tracy C.R."/>
        </authorList>
    </citation>
    <scope>NUCLEOTIDE SEQUENCE [LARGE SCALE GENOMIC DNA]</scope>
    <source>
        <strain evidence="4">723</strain>
    </source>
</reference>
<evidence type="ECO:0000256" key="1">
    <source>
        <dbReference type="ARBA" id="ARBA00022884"/>
    </source>
</evidence>
<protein>
    <recommendedName>
        <fullName evidence="2">NusB/RsmB/TIM44 domain-containing protein</fullName>
    </recommendedName>
</protein>
<keyword evidence="1" id="KW-0694">RNA-binding</keyword>
<feature type="domain" description="NusB/RsmB/TIM44" evidence="2">
    <location>
        <begin position="20"/>
        <end position="136"/>
    </location>
</feature>
<name>A0A269TIX8_9BACT</name>
<evidence type="ECO:0000313" key="3">
    <source>
        <dbReference type="EMBL" id="PAK20966.1"/>
    </source>
</evidence>
<dbReference type="SUPFAM" id="SSF48013">
    <property type="entry name" value="NusB-like"/>
    <property type="match status" value="1"/>
</dbReference>
<comment type="caution">
    <text evidence="3">The sequence shown here is derived from an EMBL/GenBank/DDBJ whole genome shotgun (WGS) entry which is preliminary data.</text>
</comment>
<dbReference type="GO" id="GO:0003723">
    <property type="term" value="F:RNA binding"/>
    <property type="evidence" value="ECO:0007669"/>
    <property type="project" value="UniProtKB-KW"/>
</dbReference>
<dbReference type="Gene3D" id="1.10.940.10">
    <property type="entry name" value="NusB-like"/>
    <property type="match status" value="1"/>
</dbReference>
<dbReference type="GO" id="GO:0006355">
    <property type="term" value="P:regulation of DNA-templated transcription"/>
    <property type="evidence" value="ECO:0007669"/>
    <property type="project" value="InterPro"/>
</dbReference>
<dbReference type="InterPro" id="IPR035926">
    <property type="entry name" value="NusB-like_sf"/>
</dbReference>
<dbReference type="Pfam" id="PF01029">
    <property type="entry name" value="NusB"/>
    <property type="match status" value="1"/>
</dbReference>
<dbReference type="OrthoDB" id="389272at2"/>
<dbReference type="InterPro" id="IPR006027">
    <property type="entry name" value="NusB_RsmB_TIM44"/>
</dbReference>
<evidence type="ECO:0000259" key="2">
    <source>
        <dbReference type="Pfam" id="PF01029"/>
    </source>
</evidence>
<sequence>MKEILYSQIANQKWELARRERFLLISIIYQYYLMDKSLNLDDIFTRFDLDEREFRIMKMIVSNEEKLIPALESLLSETWIWTNIKPLIRAILIVSANEILIGIKNIVISEAVEISKSLLDQKEVNFVNALLDNFAKKINK</sequence>
<dbReference type="AlphaFoldDB" id="A0A269TIX8"/>